<dbReference type="AlphaFoldDB" id="A0AAD7AV35"/>
<gene>
    <name evidence="1" type="ORF">DFH08DRAFT_831708</name>
</gene>
<sequence>MSGSNSCDMDYTQRIPPEILTEIFLYASVCADEIFEPHDPPWLLGRICTRWRALALSIPSLWCSLMIVASRVEILLPSSSLVPLISAYIERSAQLPLKLTLDPHWSRNNPPLLDLFLSPSISKRWEDVALFDLIEGTALAHRKQHILPALESGDFACLKTLRFERCHLMGEPSTIISLPTLTSLTLVSSPTEILKCLSTPHLEHLRLESSPCDLFLQHVRSFLRRSDYSLTRLGWVNTQVEDVKLLNLLSIFPNLTELDLYCASSRISTISDAFLAGLHSRKGVVPKLKCLSLGGRIYGSPDGLVDLLESRSQEYLGSDETACSPLLSVQLYPSKPFDVQLRSRLLALADSGMEIGGRWVH</sequence>
<keyword evidence="2" id="KW-1185">Reference proteome</keyword>
<dbReference type="SUPFAM" id="SSF52047">
    <property type="entry name" value="RNI-like"/>
    <property type="match status" value="1"/>
</dbReference>
<organism evidence="1 2">
    <name type="scientific">Mycena albidolilacea</name>
    <dbReference type="NCBI Taxonomy" id="1033008"/>
    <lineage>
        <taxon>Eukaryota</taxon>
        <taxon>Fungi</taxon>
        <taxon>Dikarya</taxon>
        <taxon>Basidiomycota</taxon>
        <taxon>Agaricomycotina</taxon>
        <taxon>Agaricomycetes</taxon>
        <taxon>Agaricomycetidae</taxon>
        <taxon>Agaricales</taxon>
        <taxon>Marasmiineae</taxon>
        <taxon>Mycenaceae</taxon>
        <taxon>Mycena</taxon>
    </lineage>
</organism>
<proteinExistence type="predicted"/>
<evidence type="ECO:0000313" key="2">
    <source>
        <dbReference type="Proteomes" id="UP001218218"/>
    </source>
</evidence>
<comment type="caution">
    <text evidence="1">The sequence shown here is derived from an EMBL/GenBank/DDBJ whole genome shotgun (WGS) entry which is preliminary data.</text>
</comment>
<protein>
    <recommendedName>
        <fullName evidence="3">F-box domain-containing protein</fullName>
    </recommendedName>
</protein>
<dbReference type="Gene3D" id="3.80.10.10">
    <property type="entry name" value="Ribonuclease Inhibitor"/>
    <property type="match status" value="1"/>
</dbReference>
<dbReference type="EMBL" id="JARIHO010000001">
    <property type="protein sequence ID" value="KAJ7368564.1"/>
    <property type="molecule type" value="Genomic_DNA"/>
</dbReference>
<accession>A0AAD7AV35</accession>
<dbReference type="Proteomes" id="UP001218218">
    <property type="component" value="Unassembled WGS sequence"/>
</dbReference>
<evidence type="ECO:0000313" key="1">
    <source>
        <dbReference type="EMBL" id="KAJ7368564.1"/>
    </source>
</evidence>
<name>A0AAD7AV35_9AGAR</name>
<evidence type="ECO:0008006" key="3">
    <source>
        <dbReference type="Google" id="ProtNLM"/>
    </source>
</evidence>
<reference evidence="1" key="1">
    <citation type="submission" date="2023-03" db="EMBL/GenBank/DDBJ databases">
        <title>Massive genome expansion in bonnet fungi (Mycena s.s.) driven by repeated elements and novel gene families across ecological guilds.</title>
        <authorList>
            <consortium name="Lawrence Berkeley National Laboratory"/>
            <person name="Harder C.B."/>
            <person name="Miyauchi S."/>
            <person name="Viragh M."/>
            <person name="Kuo A."/>
            <person name="Thoen E."/>
            <person name="Andreopoulos B."/>
            <person name="Lu D."/>
            <person name="Skrede I."/>
            <person name="Drula E."/>
            <person name="Henrissat B."/>
            <person name="Morin E."/>
            <person name="Kohler A."/>
            <person name="Barry K."/>
            <person name="LaButti K."/>
            <person name="Morin E."/>
            <person name="Salamov A."/>
            <person name="Lipzen A."/>
            <person name="Mereny Z."/>
            <person name="Hegedus B."/>
            <person name="Baldrian P."/>
            <person name="Stursova M."/>
            <person name="Weitz H."/>
            <person name="Taylor A."/>
            <person name="Grigoriev I.V."/>
            <person name="Nagy L.G."/>
            <person name="Martin F."/>
            <person name="Kauserud H."/>
        </authorList>
    </citation>
    <scope>NUCLEOTIDE SEQUENCE</scope>
    <source>
        <strain evidence="1">CBHHK002</strain>
    </source>
</reference>
<dbReference type="InterPro" id="IPR032675">
    <property type="entry name" value="LRR_dom_sf"/>
</dbReference>